<dbReference type="InterPro" id="IPR034686">
    <property type="entry name" value="Terpene_cyclase-like_2"/>
</dbReference>
<dbReference type="EC" id="4.2.3.-" evidence="1"/>
<dbReference type="Proteomes" id="UP000659124">
    <property type="component" value="Unassembled WGS sequence"/>
</dbReference>
<dbReference type="SFLD" id="SFLDS00005">
    <property type="entry name" value="Isoprenoid_Synthase_Type_I"/>
    <property type="match status" value="1"/>
</dbReference>
<dbReference type="Gene3D" id="1.10.600.10">
    <property type="entry name" value="Farnesyl Diphosphate Synthase"/>
    <property type="match status" value="1"/>
</dbReference>
<evidence type="ECO:0000313" key="2">
    <source>
        <dbReference type="EMBL" id="MBC9930086.1"/>
    </source>
</evidence>
<accession>A0ABR7TKN0</accession>
<protein>
    <recommendedName>
        <fullName evidence="1">Terpene synthase</fullName>
        <ecNumber evidence="1">4.2.3.-</ecNumber>
    </recommendedName>
</protein>
<proteinExistence type="inferred from homology"/>
<keyword evidence="3" id="KW-1185">Reference proteome</keyword>
<dbReference type="SUPFAM" id="SSF48576">
    <property type="entry name" value="Terpenoid synthases"/>
    <property type="match status" value="1"/>
</dbReference>
<evidence type="ECO:0000256" key="1">
    <source>
        <dbReference type="RuleBase" id="RU366034"/>
    </source>
</evidence>
<reference evidence="2 3" key="1">
    <citation type="submission" date="2020-09" db="EMBL/GenBank/DDBJ databases">
        <title>Genome sequences of type strains of Chitinophaga qingshengii and Chitinophaga varians.</title>
        <authorList>
            <person name="Kittiwongwattana C."/>
        </authorList>
    </citation>
    <scope>NUCLEOTIDE SEQUENCE [LARGE SCALE GENOMIC DNA]</scope>
    <source>
        <strain evidence="2 3">JCM 30026</strain>
    </source>
</reference>
<dbReference type="SFLD" id="SFLDG01020">
    <property type="entry name" value="Terpene_Cyclase_Like_2"/>
    <property type="match status" value="1"/>
</dbReference>
<dbReference type="Pfam" id="PF19086">
    <property type="entry name" value="Terpene_syn_C_2"/>
    <property type="match status" value="1"/>
</dbReference>
<gene>
    <name evidence="2" type="ORF">ICL07_06835</name>
</gene>
<organism evidence="2 3">
    <name type="scientific">Chitinophaga qingshengii</name>
    <dbReference type="NCBI Taxonomy" id="1569794"/>
    <lineage>
        <taxon>Bacteria</taxon>
        <taxon>Pseudomonadati</taxon>
        <taxon>Bacteroidota</taxon>
        <taxon>Chitinophagia</taxon>
        <taxon>Chitinophagales</taxon>
        <taxon>Chitinophagaceae</taxon>
        <taxon>Chitinophaga</taxon>
    </lineage>
</organism>
<dbReference type="InterPro" id="IPR008949">
    <property type="entry name" value="Isoprenoid_synthase_dom_sf"/>
</dbReference>
<comment type="similarity">
    <text evidence="1">Belongs to the terpene synthase family.</text>
</comment>
<sequence>MQSLFSALQYPFPSRIHPDHVLIEKEIPAFLDVYTFLPPDARKQFEAANFGRLSALWYPDVPFDMLIPAARLVVWIFVFDDHYGPLPLPELKKAHERLIAILRGSLPRPEENAVFQQFSLVHEELACHIRPNTWMTRYIESWEYFFEGQQLEKQYSYKQDLVYPSIEEYMSLREKVGGTYPYVDILEITSGYILPAHIITHPAIQRRRFFVSRLATWDNDLLSYDKEKRDHEAMNLVAVVQHEYNCPLEDAYHIAMEMRNQQVEAYLDLRINWPDFGEHHAAVTDYAARLDWLISGHLEWYRDNPRYQ</sequence>
<evidence type="ECO:0000313" key="3">
    <source>
        <dbReference type="Proteomes" id="UP000659124"/>
    </source>
</evidence>
<dbReference type="RefSeq" id="WP_188087172.1">
    <property type="nucleotide sequence ID" value="NZ_JACVFC010000001.1"/>
</dbReference>
<keyword evidence="1" id="KW-0479">Metal-binding</keyword>
<dbReference type="PANTHER" id="PTHR35201:SF4">
    <property type="entry name" value="BETA-PINACENE SYNTHASE-RELATED"/>
    <property type="match status" value="1"/>
</dbReference>
<keyword evidence="1" id="KW-0460">Magnesium</keyword>
<dbReference type="PANTHER" id="PTHR35201">
    <property type="entry name" value="TERPENE SYNTHASE"/>
    <property type="match status" value="1"/>
</dbReference>
<comment type="cofactor">
    <cofactor evidence="1">
        <name>Mg(2+)</name>
        <dbReference type="ChEBI" id="CHEBI:18420"/>
    </cofactor>
</comment>
<comment type="caution">
    <text evidence="2">The sequence shown here is derived from an EMBL/GenBank/DDBJ whole genome shotgun (WGS) entry which is preliminary data.</text>
</comment>
<keyword evidence="1" id="KW-0456">Lyase</keyword>
<name>A0ABR7TKN0_9BACT</name>
<dbReference type="EMBL" id="JACVFC010000001">
    <property type="protein sequence ID" value="MBC9930086.1"/>
    <property type="molecule type" value="Genomic_DNA"/>
</dbReference>